<evidence type="ECO:0000256" key="3">
    <source>
        <dbReference type="ARBA" id="ARBA00022692"/>
    </source>
</evidence>
<sequence>MSTTMLSTTLILASFFGPAALVSVVVFVAVTGAAWLVLGRVSGEDKPNAEARLDMLRRGGRPDGAVDVDQADKSKAKKDALAAALEKATQPLEKTVSGNAEEMGKIREKLINAGFRRESAPVIFKSMELVLAGVCMFFGGVFGLISDGLSMGLVLKIAFGFVIGFGLPRVILGLMASKRMEKVFLGLPDALDLMVVCVEAGLGMDQALRKVAEEMMKSHREIGEEFGIANQQLQFGRPRAEVLHQLGFRSGVDDLKQLASILIQADKFGSSVAQALRVQSDSMRTKRRQIAEEKAAKTAVKMIFPLVIFIFPGIFVVLVGPAAISMYRKVLTQ</sequence>
<protein>
    <submittedName>
        <fullName evidence="8">Bacterial type II secretion system protein F domain protein</fullName>
    </submittedName>
</protein>
<comment type="caution">
    <text evidence="8">The sequence shown here is derived from an EMBL/GenBank/DDBJ whole genome shotgun (WGS) entry which is preliminary data.</text>
</comment>
<dbReference type="Pfam" id="PF00482">
    <property type="entry name" value="T2SSF"/>
    <property type="match status" value="1"/>
</dbReference>
<feature type="transmembrane region" description="Helical" evidence="6">
    <location>
        <begin position="151"/>
        <end position="172"/>
    </location>
</feature>
<feature type="transmembrane region" description="Helical" evidence="6">
    <location>
        <begin position="12"/>
        <end position="38"/>
    </location>
</feature>
<evidence type="ECO:0000256" key="6">
    <source>
        <dbReference type="SAM" id="Phobius"/>
    </source>
</evidence>
<dbReference type="RefSeq" id="WP_068267374.1">
    <property type="nucleotide sequence ID" value="NZ_LWSK01000197.1"/>
</dbReference>
<reference evidence="8 9" key="1">
    <citation type="submission" date="2019-08" db="EMBL/GenBank/DDBJ databases">
        <title>Deep-cultivation of Planctomycetes and their phenomic and genomic characterization uncovers novel biology.</title>
        <authorList>
            <person name="Wiegand S."/>
            <person name="Jogler M."/>
            <person name="Boedeker C."/>
            <person name="Pinto D."/>
            <person name="Vollmers J."/>
            <person name="Rivas-Marin E."/>
            <person name="Kohn T."/>
            <person name="Peeters S.H."/>
            <person name="Heuer A."/>
            <person name="Rast P."/>
            <person name="Oberbeckmann S."/>
            <person name="Bunk B."/>
            <person name="Jeske O."/>
            <person name="Meyerdierks A."/>
            <person name="Storesund J.E."/>
            <person name="Kallscheuer N."/>
            <person name="Luecker S."/>
            <person name="Lage O.M."/>
            <person name="Pohl T."/>
            <person name="Merkel B.J."/>
            <person name="Hornburger P."/>
            <person name="Mueller R.-W."/>
            <person name="Bruemmer F."/>
            <person name="Labrenz M."/>
            <person name="Spormann A.M."/>
            <person name="Op Den Camp H."/>
            <person name="Overmann J."/>
            <person name="Amann R."/>
            <person name="Jetten M.S.M."/>
            <person name="Mascher T."/>
            <person name="Medema M.H."/>
            <person name="Devos D.P."/>
            <person name="Kaster A.-K."/>
            <person name="Ovreas L."/>
            <person name="Rohde M."/>
            <person name="Galperin M.Y."/>
            <person name="Jogler C."/>
        </authorList>
    </citation>
    <scope>NUCLEOTIDE SEQUENCE [LARGE SCALE GENOMIC DNA]</scope>
    <source>
        <strain evidence="8 9">LF1</strain>
    </source>
</reference>
<evidence type="ECO:0000313" key="9">
    <source>
        <dbReference type="Proteomes" id="UP000322699"/>
    </source>
</evidence>
<keyword evidence="2" id="KW-1003">Cell membrane</keyword>
<evidence type="ECO:0000256" key="4">
    <source>
        <dbReference type="ARBA" id="ARBA00022989"/>
    </source>
</evidence>
<feature type="domain" description="Type II secretion system protein GspF" evidence="7">
    <location>
        <begin position="191"/>
        <end position="319"/>
    </location>
</feature>
<name>A0A5B1CRP0_9BACT</name>
<dbReference type="Proteomes" id="UP000322699">
    <property type="component" value="Unassembled WGS sequence"/>
</dbReference>
<evidence type="ECO:0000256" key="5">
    <source>
        <dbReference type="ARBA" id="ARBA00023136"/>
    </source>
</evidence>
<organism evidence="8 9">
    <name type="scientific">Rubripirellula obstinata</name>
    <dbReference type="NCBI Taxonomy" id="406547"/>
    <lineage>
        <taxon>Bacteria</taxon>
        <taxon>Pseudomonadati</taxon>
        <taxon>Planctomycetota</taxon>
        <taxon>Planctomycetia</taxon>
        <taxon>Pirellulales</taxon>
        <taxon>Pirellulaceae</taxon>
        <taxon>Rubripirellula</taxon>
    </lineage>
</organism>
<keyword evidence="9" id="KW-1185">Reference proteome</keyword>
<dbReference type="GO" id="GO:0005886">
    <property type="term" value="C:plasma membrane"/>
    <property type="evidence" value="ECO:0007669"/>
    <property type="project" value="UniProtKB-SubCell"/>
</dbReference>
<dbReference type="PANTHER" id="PTHR35007:SF2">
    <property type="entry name" value="PILUS ASSEMBLE PROTEIN"/>
    <property type="match status" value="1"/>
</dbReference>
<gene>
    <name evidence="8" type="ORF">LF1_44850</name>
</gene>
<dbReference type="AlphaFoldDB" id="A0A5B1CRP0"/>
<accession>A0A5B1CRP0</accession>
<dbReference type="EMBL" id="VRLW01000001">
    <property type="protein sequence ID" value="KAA1261924.1"/>
    <property type="molecule type" value="Genomic_DNA"/>
</dbReference>
<evidence type="ECO:0000256" key="1">
    <source>
        <dbReference type="ARBA" id="ARBA00004651"/>
    </source>
</evidence>
<proteinExistence type="predicted"/>
<feature type="transmembrane region" description="Helical" evidence="6">
    <location>
        <begin position="126"/>
        <end position="145"/>
    </location>
</feature>
<dbReference type="PANTHER" id="PTHR35007">
    <property type="entry name" value="INTEGRAL MEMBRANE PROTEIN-RELATED"/>
    <property type="match status" value="1"/>
</dbReference>
<feature type="transmembrane region" description="Helical" evidence="6">
    <location>
        <begin position="303"/>
        <end position="327"/>
    </location>
</feature>
<keyword evidence="3 6" id="KW-0812">Transmembrane</keyword>
<keyword evidence="4 6" id="KW-1133">Transmembrane helix</keyword>
<keyword evidence="5 6" id="KW-0472">Membrane</keyword>
<evidence type="ECO:0000313" key="8">
    <source>
        <dbReference type="EMBL" id="KAA1261924.1"/>
    </source>
</evidence>
<evidence type="ECO:0000259" key="7">
    <source>
        <dbReference type="Pfam" id="PF00482"/>
    </source>
</evidence>
<comment type="subcellular location">
    <subcellularLocation>
        <location evidence="1">Cell membrane</location>
        <topology evidence="1">Multi-pass membrane protein</topology>
    </subcellularLocation>
</comment>
<dbReference type="InterPro" id="IPR018076">
    <property type="entry name" value="T2SS_GspF_dom"/>
</dbReference>
<evidence type="ECO:0000256" key="2">
    <source>
        <dbReference type="ARBA" id="ARBA00022475"/>
    </source>
</evidence>